<feature type="domain" description="DUF4349" evidence="4">
    <location>
        <begin position="132"/>
        <end position="343"/>
    </location>
</feature>
<accession>A0A2W2EJN3</accession>
<dbReference type="AlphaFoldDB" id="A0A2W2EJN3"/>
<keyword evidence="3" id="KW-1133">Transmembrane helix</keyword>
<dbReference type="Pfam" id="PF14257">
    <property type="entry name" value="DUF4349"/>
    <property type="match status" value="1"/>
</dbReference>
<feature type="coiled-coil region" evidence="1">
    <location>
        <begin position="219"/>
        <end position="276"/>
    </location>
</feature>
<keyword evidence="3" id="KW-0472">Membrane</keyword>
<sequence>MRRRDPRSLRRPRPRGLDSLPRLLTLPSQGGARPRGACDRTVIVSVKPPRTGSRRKGMTRIRYGIAISCLALLAAGCGGGGATMQSTAGEAAPAQSETPAIARAQESDRTPQRQESGADGVVSDVTVTRQERQVIYTGSMTVRARQVATAAQQAKQIVTEAGGYLNKEESDSAGGTEDTALLEFKVPPAKYAEVLGRLGKELGRQLSLQQATQDVTLQVADVESRLKSAQQSLESLRELLERADTIGQVLDVEREISAREADLESLQAQQKELAAQVSMATLTLRLVGPVAVVEDPSEEPAGFLGGLKAGWQALVSVTKTALTVLGALVPWLAVLLPPVALVVLLVRRGRRHTPPPAPAPDPEAG</sequence>
<evidence type="ECO:0000256" key="2">
    <source>
        <dbReference type="SAM" id="MobiDB-lite"/>
    </source>
</evidence>
<dbReference type="EMBL" id="POUD01000008">
    <property type="protein sequence ID" value="PZG22543.1"/>
    <property type="molecule type" value="Genomic_DNA"/>
</dbReference>
<feature type="compositionally biased region" description="Basic residues" evidence="2">
    <location>
        <begin position="1"/>
        <end position="14"/>
    </location>
</feature>
<feature type="transmembrane region" description="Helical" evidence="3">
    <location>
        <begin position="63"/>
        <end position="84"/>
    </location>
</feature>
<proteinExistence type="predicted"/>
<gene>
    <name evidence="5" type="ORF">C1J01_03740</name>
</gene>
<dbReference type="OrthoDB" id="186919at2"/>
<keyword evidence="6" id="KW-1185">Reference proteome</keyword>
<name>A0A2W2EJN3_9ACTN</name>
<evidence type="ECO:0000313" key="6">
    <source>
        <dbReference type="Proteomes" id="UP000249304"/>
    </source>
</evidence>
<organism evidence="5 6">
    <name type="scientific">Nonomuraea aridisoli</name>
    <dbReference type="NCBI Taxonomy" id="2070368"/>
    <lineage>
        <taxon>Bacteria</taxon>
        <taxon>Bacillati</taxon>
        <taxon>Actinomycetota</taxon>
        <taxon>Actinomycetes</taxon>
        <taxon>Streptosporangiales</taxon>
        <taxon>Streptosporangiaceae</taxon>
        <taxon>Nonomuraea</taxon>
    </lineage>
</organism>
<comment type="caution">
    <text evidence="5">The sequence shown here is derived from an EMBL/GenBank/DDBJ whole genome shotgun (WGS) entry which is preliminary data.</text>
</comment>
<evidence type="ECO:0000259" key="4">
    <source>
        <dbReference type="Pfam" id="PF14257"/>
    </source>
</evidence>
<evidence type="ECO:0000256" key="1">
    <source>
        <dbReference type="SAM" id="Coils"/>
    </source>
</evidence>
<keyword evidence="3" id="KW-0812">Transmembrane</keyword>
<evidence type="ECO:0000256" key="3">
    <source>
        <dbReference type="SAM" id="Phobius"/>
    </source>
</evidence>
<feature type="transmembrane region" description="Helical" evidence="3">
    <location>
        <begin position="322"/>
        <end position="346"/>
    </location>
</feature>
<protein>
    <recommendedName>
        <fullName evidence="4">DUF4349 domain-containing protein</fullName>
    </recommendedName>
</protein>
<dbReference type="Proteomes" id="UP000249304">
    <property type="component" value="Unassembled WGS sequence"/>
</dbReference>
<reference evidence="5 6" key="1">
    <citation type="submission" date="2018-01" db="EMBL/GenBank/DDBJ databases">
        <title>Draft genome sequence of Nonomuraea sp. KC333.</title>
        <authorList>
            <person name="Sahin N."/>
            <person name="Saygin H."/>
            <person name="Ay H."/>
        </authorList>
    </citation>
    <scope>NUCLEOTIDE SEQUENCE [LARGE SCALE GENOMIC DNA]</scope>
    <source>
        <strain evidence="5 6">KC333</strain>
    </source>
</reference>
<feature type="region of interest" description="Disordered" evidence="2">
    <location>
        <begin position="1"/>
        <end position="38"/>
    </location>
</feature>
<dbReference type="InterPro" id="IPR025645">
    <property type="entry name" value="DUF4349"/>
</dbReference>
<evidence type="ECO:0000313" key="5">
    <source>
        <dbReference type="EMBL" id="PZG22543.1"/>
    </source>
</evidence>
<keyword evidence="1" id="KW-0175">Coiled coil</keyword>
<feature type="region of interest" description="Disordered" evidence="2">
    <location>
        <begin position="81"/>
        <end position="122"/>
    </location>
</feature>